<dbReference type="InterPro" id="IPR036388">
    <property type="entry name" value="WH-like_DNA-bd_sf"/>
</dbReference>
<accession>A0A385D6X6</accession>
<dbReference type="Proteomes" id="UP000259636">
    <property type="component" value="Chromosome"/>
</dbReference>
<evidence type="ECO:0000256" key="2">
    <source>
        <dbReference type="ARBA" id="ARBA00023163"/>
    </source>
</evidence>
<dbReference type="InterPro" id="IPR029016">
    <property type="entry name" value="GAF-like_dom_sf"/>
</dbReference>
<dbReference type="KEGG" id="sky:D0C37_05415"/>
<dbReference type="Gene3D" id="1.10.10.10">
    <property type="entry name" value="Winged helix-like DNA-binding domain superfamily/Winged helix DNA-binding domain"/>
    <property type="match status" value="1"/>
</dbReference>
<keyword evidence="2" id="KW-0804">Transcription</keyword>
<dbReference type="SMART" id="SM01012">
    <property type="entry name" value="ANTAR"/>
    <property type="match status" value="1"/>
</dbReference>
<dbReference type="SUPFAM" id="SSF55781">
    <property type="entry name" value="GAF domain-like"/>
    <property type="match status" value="1"/>
</dbReference>
<dbReference type="AlphaFoldDB" id="A0A385D6X6"/>
<evidence type="ECO:0000256" key="1">
    <source>
        <dbReference type="ARBA" id="ARBA00023015"/>
    </source>
</evidence>
<feature type="domain" description="ANTAR" evidence="3">
    <location>
        <begin position="109"/>
        <end position="171"/>
    </location>
</feature>
<proteinExistence type="predicted"/>
<evidence type="ECO:0000313" key="4">
    <source>
        <dbReference type="EMBL" id="AXQ54085.1"/>
    </source>
</evidence>
<dbReference type="EMBL" id="CP031742">
    <property type="protein sequence ID" value="AXQ54085.1"/>
    <property type="molecule type" value="Genomic_DNA"/>
</dbReference>
<organism evidence="4 5">
    <name type="scientific">Streptomyces koyangensis</name>
    <dbReference type="NCBI Taxonomy" id="188770"/>
    <lineage>
        <taxon>Bacteria</taxon>
        <taxon>Bacillati</taxon>
        <taxon>Actinomycetota</taxon>
        <taxon>Actinomycetes</taxon>
        <taxon>Kitasatosporales</taxon>
        <taxon>Streptomycetaceae</taxon>
        <taxon>Streptomyces</taxon>
        <taxon>Streptomyces aurantiacus group</taxon>
    </lineage>
</organism>
<evidence type="ECO:0000259" key="3">
    <source>
        <dbReference type="PROSITE" id="PS50921"/>
    </source>
</evidence>
<keyword evidence="1" id="KW-0805">Transcription regulation</keyword>
<reference evidence="4 5" key="1">
    <citation type="submission" date="2018-08" db="EMBL/GenBank/DDBJ databases">
        <authorList>
            <person name="Ferrada E.E."/>
            <person name="Latorre B.A."/>
        </authorList>
    </citation>
    <scope>NUCLEOTIDE SEQUENCE [LARGE SCALE GENOMIC DNA]</scope>
    <source>
        <strain evidence="4 5">VK-A60T</strain>
    </source>
</reference>
<dbReference type="PROSITE" id="PS50921">
    <property type="entry name" value="ANTAR"/>
    <property type="match status" value="1"/>
</dbReference>
<dbReference type="Gene3D" id="3.30.450.40">
    <property type="match status" value="1"/>
</dbReference>
<dbReference type="RefSeq" id="WP_101280014.1">
    <property type="nucleotide sequence ID" value="NZ_CP031742.1"/>
</dbReference>
<evidence type="ECO:0000313" key="5">
    <source>
        <dbReference type="Proteomes" id="UP000259636"/>
    </source>
</evidence>
<dbReference type="InterPro" id="IPR005561">
    <property type="entry name" value="ANTAR"/>
</dbReference>
<protein>
    <submittedName>
        <fullName evidence="4">ANTAR domain-containing protein</fullName>
    </submittedName>
</protein>
<dbReference type="GeneID" id="300113638"/>
<dbReference type="GO" id="GO:0003723">
    <property type="term" value="F:RNA binding"/>
    <property type="evidence" value="ECO:0007669"/>
    <property type="project" value="InterPro"/>
</dbReference>
<gene>
    <name evidence="4" type="ORF">D0C37_05415</name>
</gene>
<name>A0A385D6X6_9ACTN</name>
<dbReference type="Pfam" id="PF03861">
    <property type="entry name" value="ANTAR"/>
    <property type="match status" value="1"/>
</dbReference>
<sequence length="377" mass="40066">MAPTPFTLSSTTRSWPSAQVTTVRLTGHVDAETWPRLAACLEQALAISAGPYVAVELGTGAELSDAAARQLIRLVLDGAGNTPRLVLTGGWSSAEEAAPGPERTPAGAGSQNEAEVHDLRASLRTRPLIAQAQGILQERYGLRDAEAAFDLLRDSSQQHNVKLRTLASVFLSAPRPADGPQWFPGRTRAPAPELNFAPWLSRSRVPRSAFAEAVLSTALRCVRSPRGLLHVADPLIGPQLEAHQGIPDALLDHLTRGPDGAGRGPATDAMREGRRGALTDGLADARLTEETRQALRAAGIGHAWYAPLRSASGESSGVITLYGPPSGPAPTETEWKALDLVVAQAGEWLDWHRRTVMLDALEQLHAQGRALAGKGRG</sequence>